<comment type="catalytic activity">
    <reaction evidence="24">
        <text>a 1,2-diacyl-sn-glycerol + ATP = a 1,2-diacyl-sn-glycero-3-phosphate + ADP + H(+)</text>
        <dbReference type="Rhea" id="RHEA:10272"/>
        <dbReference type="ChEBI" id="CHEBI:15378"/>
        <dbReference type="ChEBI" id="CHEBI:17815"/>
        <dbReference type="ChEBI" id="CHEBI:30616"/>
        <dbReference type="ChEBI" id="CHEBI:58608"/>
        <dbReference type="ChEBI" id="CHEBI:456216"/>
        <dbReference type="EC" id="2.7.1.107"/>
    </reaction>
</comment>
<evidence type="ECO:0000256" key="10">
    <source>
        <dbReference type="ARBA" id="ARBA00022723"/>
    </source>
</evidence>
<feature type="binding site" evidence="21">
    <location>
        <position position="107"/>
    </location>
    <ligand>
        <name>substrate</name>
    </ligand>
</feature>
<evidence type="ECO:0000256" key="3">
    <source>
        <dbReference type="ARBA" id="ARBA00012133"/>
    </source>
</evidence>
<dbReference type="CDD" id="cd14264">
    <property type="entry name" value="DAGK_IM"/>
    <property type="match status" value="1"/>
</dbReference>
<name>A0A0H3A536_NITV4</name>
<dbReference type="EC" id="2.7.1.107" evidence="3 24"/>
<protein>
    <recommendedName>
        <fullName evidence="4 24">Diacylglycerol kinase</fullName>
        <ecNumber evidence="3 24">2.7.1.107</ecNumber>
    </recommendedName>
</protein>
<feature type="active site" description="Proton acceptor" evidence="20">
    <location>
        <position position="78"/>
    </location>
</feature>
<evidence type="ECO:0000256" key="24">
    <source>
        <dbReference type="RuleBase" id="RU363065"/>
    </source>
</evidence>
<evidence type="ECO:0000256" key="16">
    <source>
        <dbReference type="ARBA" id="ARBA00023098"/>
    </source>
</evidence>
<evidence type="ECO:0000256" key="11">
    <source>
        <dbReference type="ARBA" id="ARBA00022741"/>
    </source>
</evidence>
<proteinExistence type="inferred from homology"/>
<evidence type="ECO:0000256" key="19">
    <source>
        <dbReference type="ARBA" id="ARBA00023264"/>
    </source>
</evidence>
<feature type="transmembrane region" description="Helical" evidence="24">
    <location>
        <begin position="38"/>
        <end position="58"/>
    </location>
</feature>
<keyword evidence="6" id="KW-0444">Lipid biosynthesis</keyword>
<organism evidence="25 26">
    <name type="scientific">Nitratidesulfovibrio vulgaris (strain DP4)</name>
    <name type="common">Desulfovibrio vulgaris</name>
    <dbReference type="NCBI Taxonomy" id="391774"/>
    <lineage>
        <taxon>Bacteria</taxon>
        <taxon>Pseudomonadati</taxon>
        <taxon>Thermodesulfobacteriota</taxon>
        <taxon>Desulfovibrionia</taxon>
        <taxon>Desulfovibrionales</taxon>
        <taxon>Desulfovibrionaceae</taxon>
        <taxon>Nitratidesulfovibrio</taxon>
    </lineage>
</organism>
<gene>
    <name evidence="25" type="ordered locus">Dvul_0020</name>
</gene>
<feature type="binding site" evidence="21">
    <location>
        <position position="78"/>
    </location>
    <ligand>
        <name>substrate</name>
    </ligand>
</feature>
<keyword evidence="17 24" id="KW-0472">Membrane</keyword>
<sequence length="127" mass="13654">MFPMSEAFPNGLAARCRRIINAFHYSMKGLNTVVRHEAAVQDELLVLVPTVVLALLLGDTGVEKALLIGSWVLVIIVELLNTAVESLTDRVGTEWHPLSGQVKDIGSGAVFVAMCLAAVVWLCVLLG</sequence>
<evidence type="ECO:0000256" key="12">
    <source>
        <dbReference type="ARBA" id="ARBA00022777"/>
    </source>
</evidence>
<keyword evidence="14 23" id="KW-0460">Magnesium</keyword>
<keyword evidence="13 22" id="KW-0067">ATP-binding</keyword>
<dbReference type="GO" id="GO:0005524">
    <property type="term" value="F:ATP binding"/>
    <property type="evidence" value="ECO:0007669"/>
    <property type="project" value="UniProtKB-KW"/>
</dbReference>
<comment type="similarity">
    <text evidence="2 24">Belongs to the bacterial diacylglycerol kinase family.</text>
</comment>
<evidence type="ECO:0000256" key="23">
    <source>
        <dbReference type="PIRSR" id="PIRSR600829-4"/>
    </source>
</evidence>
<evidence type="ECO:0000256" key="7">
    <source>
        <dbReference type="ARBA" id="ARBA00022519"/>
    </source>
</evidence>
<evidence type="ECO:0000313" key="26">
    <source>
        <dbReference type="Proteomes" id="UP000009173"/>
    </source>
</evidence>
<feature type="transmembrane region" description="Helical" evidence="24">
    <location>
        <begin position="104"/>
        <end position="126"/>
    </location>
</feature>
<feature type="binding site" evidence="22">
    <location>
        <position position="25"/>
    </location>
    <ligand>
        <name>ATP</name>
        <dbReference type="ChEBI" id="CHEBI:30616"/>
    </ligand>
</feature>
<dbReference type="Proteomes" id="UP000009173">
    <property type="component" value="Chromosome"/>
</dbReference>
<feature type="binding site" evidence="22">
    <location>
        <begin position="103"/>
        <end position="104"/>
    </location>
    <ligand>
        <name>ATP</name>
        <dbReference type="ChEBI" id="CHEBI:30616"/>
    </ligand>
</feature>
<keyword evidence="10 23" id="KW-0479">Metal-binding</keyword>
<dbReference type="Pfam" id="PF01219">
    <property type="entry name" value="DAGK_prokar"/>
    <property type="match status" value="1"/>
</dbReference>
<keyword evidence="16 24" id="KW-0443">Lipid metabolism</keyword>
<keyword evidence="19 24" id="KW-1208">Phospholipid metabolism</keyword>
<keyword evidence="18" id="KW-0594">Phospholipid biosynthesis</keyword>
<feature type="binding site" evidence="22">
    <location>
        <position position="85"/>
    </location>
    <ligand>
        <name>ATP</name>
        <dbReference type="ChEBI" id="CHEBI:30616"/>
    </ligand>
</feature>
<dbReference type="HOGENOM" id="CLU_112343_3_1_7"/>
<dbReference type="GO" id="GO:0004143">
    <property type="term" value="F:ATP-dependent diacylglycerol kinase activity"/>
    <property type="evidence" value="ECO:0007669"/>
    <property type="project" value="UniProtKB-EC"/>
</dbReference>
<comment type="function">
    <text evidence="24">Catalyzes the ATP-dependent phosphorylation of sn-l,2-diacylglycerol (DAG) to phosphatidic acid. Involved in the recycling of diacylglycerol produced as a by-product during membrane-derived oligosaccharide (MDO) biosynthesis.</text>
</comment>
<evidence type="ECO:0000256" key="17">
    <source>
        <dbReference type="ARBA" id="ARBA00023136"/>
    </source>
</evidence>
<evidence type="ECO:0000256" key="4">
    <source>
        <dbReference type="ARBA" id="ARBA00017575"/>
    </source>
</evidence>
<feature type="binding site" evidence="21">
    <location>
        <position position="18"/>
    </location>
    <ligand>
        <name>substrate</name>
    </ligand>
</feature>
<evidence type="ECO:0000256" key="9">
    <source>
        <dbReference type="ARBA" id="ARBA00022692"/>
    </source>
</evidence>
<dbReference type="InterPro" id="IPR000829">
    <property type="entry name" value="DAGK"/>
</dbReference>
<evidence type="ECO:0000256" key="5">
    <source>
        <dbReference type="ARBA" id="ARBA00022475"/>
    </source>
</evidence>
<keyword evidence="8 24" id="KW-0808">Transferase</keyword>
<accession>A0A0H3A536</accession>
<evidence type="ECO:0000256" key="15">
    <source>
        <dbReference type="ARBA" id="ARBA00022989"/>
    </source>
</evidence>
<dbReference type="InterPro" id="IPR033718">
    <property type="entry name" value="DAGK_prok"/>
</dbReference>
<evidence type="ECO:0000256" key="20">
    <source>
        <dbReference type="PIRSR" id="PIRSR600829-1"/>
    </source>
</evidence>
<evidence type="ECO:0000313" key="25">
    <source>
        <dbReference type="EMBL" id="ABM27044.1"/>
    </source>
</evidence>
<dbReference type="AlphaFoldDB" id="A0A0H3A536"/>
<feature type="binding site" evidence="22">
    <location>
        <position position="37"/>
    </location>
    <ligand>
        <name>ATP</name>
        <dbReference type="ChEBI" id="CHEBI:30616"/>
    </ligand>
</feature>
<evidence type="ECO:0000256" key="2">
    <source>
        <dbReference type="ARBA" id="ARBA00005967"/>
    </source>
</evidence>
<dbReference type="PANTHER" id="PTHR34299:SF1">
    <property type="entry name" value="DIACYLGLYCEROL KINASE"/>
    <property type="match status" value="1"/>
</dbReference>
<feature type="binding site" evidence="23">
    <location>
        <position position="37"/>
    </location>
    <ligand>
        <name>a divalent metal cation</name>
        <dbReference type="ChEBI" id="CHEBI:60240"/>
    </ligand>
</feature>
<evidence type="ECO:0000256" key="14">
    <source>
        <dbReference type="ARBA" id="ARBA00022842"/>
    </source>
</evidence>
<dbReference type="Gene3D" id="1.10.287.3610">
    <property type="match status" value="1"/>
</dbReference>
<dbReference type="GO" id="GO:0046872">
    <property type="term" value="F:metal ion binding"/>
    <property type="evidence" value="ECO:0007669"/>
    <property type="project" value="UniProtKB-KW"/>
</dbReference>
<feature type="binding site" evidence="23">
    <location>
        <position position="85"/>
    </location>
    <ligand>
        <name>a divalent metal cation</name>
        <dbReference type="ChEBI" id="CHEBI:60240"/>
    </ligand>
</feature>
<dbReference type="KEGG" id="dvl:Dvul_0020"/>
<keyword evidence="15 24" id="KW-1133">Transmembrane helix</keyword>
<dbReference type="GO" id="GO:0005886">
    <property type="term" value="C:plasma membrane"/>
    <property type="evidence" value="ECO:0007669"/>
    <property type="project" value="UniProtKB-SubCell"/>
</dbReference>
<evidence type="ECO:0000256" key="18">
    <source>
        <dbReference type="ARBA" id="ARBA00023209"/>
    </source>
</evidence>
<dbReference type="InterPro" id="IPR036945">
    <property type="entry name" value="DAGK_sf"/>
</dbReference>
<evidence type="ECO:0000256" key="8">
    <source>
        <dbReference type="ARBA" id="ARBA00022679"/>
    </source>
</evidence>
<dbReference type="EMBL" id="CP000527">
    <property type="protein sequence ID" value="ABM27044.1"/>
    <property type="molecule type" value="Genomic_DNA"/>
</dbReference>
<feature type="transmembrane region" description="Helical" evidence="24">
    <location>
        <begin position="65"/>
        <end position="84"/>
    </location>
</feature>
<feature type="binding site" evidence="22">
    <location>
        <position position="18"/>
    </location>
    <ligand>
        <name>ATP</name>
        <dbReference type="ChEBI" id="CHEBI:30616"/>
    </ligand>
</feature>
<evidence type="ECO:0000256" key="1">
    <source>
        <dbReference type="ARBA" id="ARBA00004429"/>
    </source>
</evidence>
<keyword evidence="9 24" id="KW-0812">Transmembrane</keyword>
<evidence type="ECO:0000256" key="13">
    <source>
        <dbReference type="ARBA" id="ARBA00022840"/>
    </source>
</evidence>
<comment type="cofactor">
    <cofactor evidence="23">
        <name>Mg(2+)</name>
        <dbReference type="ChEBI" id="CHEBI:18420"/>
    </cofactor>
    <text evidence="23">Mn(2+), Zn(2+), Cd(2+) and Co(2+) support activity to lesser extents.</text>
</comment>
<keyword evidence="12 24" id="KW-0418">Kinase</keyword>
<keyword evidence="7" id="KW-0997">Cell inner membrane</keyword>
<dbReference type="GO" id="GO:0006654">
    <property type="term" value="P:phosphatidic acid biosynthetic process"/>
    <property type="evidence" value="ECO:0007669"/>
    <property type="project" value="InterPro"/>
</dbReference>
<evidence type="ECO:0000256" key="22">
    <source>
        <dbReference type="PIRSR" id="PIRSR600829-3"/>
    </source>
</evidence>
<feature type="binding site" evidence="22">
    <location>
        <begin position="94"/>
        <end position="96"/>
    </location>
    <ligand>
        <name>ATP</name>
        <dbReference type="ChEBI" id="CHEBI:30616"/>
    </ligand>
</feature>
<keyword evidence="11 22" id="KW-0547">Nucleotide-binding</keyword>
<dbReference type="PANTHER" id="PTHR34299">
    <property type="entry name" value="DIACYLGLYCEROL KINASE"/>
    <property type="match status" value="1"/>
</dbReference>
<feature type="binding site" evidence="21">
    <location>
        <begin position="39"/>
        <end position="43"/>
    </location>
    <ligand>
        <name>substrate</name>
    </ligand>
</feature>
<evidence type="ECO:0000256" key="21">
    <source>
        <dbReference type="PIRSR" id="PIRSR600829-2"/>
    </source>
</evidence>
<comment type="subcellular location">
    <subcellularLocation>
        <location evidence="1">Cell inner membrane</location>
        <topology evidence="1">Multi-pass membrane protein</topology>
    </subcellularLocation>
</comment>
<evidence type="ECO:0000256" key="6">
    <source>
        <dbReference type="ARBA" id="ARBA00022516"/>
    </source>
</evidence>
<reference evidence="26" key="1">
    <citation type="journal article" date="2009" name="Environ. Microbiol.">
        <title>Contribution of mobile genetic elements to Desulfovibrio vulgaris genome plasticity.</title>
        <authorList>
            <person name="Walker C.B."/>
            <person name="Stolyar S."/>
            <person name="Chivian D."/>
            <person name="Pinel N."/>
            <person name="Gabster J.A."/>
            <person name="Dehal P.S."/>
            <person name="He Z."/>
            <person name="Yang Z.K."/>
            <person name="Yen H.C."/>
            <person name="Zhou J."/>
            <person name="Wall J.D."/>
            <person name="Hazen T.C."/>
            <person name="Arkin A.P."/>
            <person name="Stahl D.A."/>
        </authorList>
    </citation>
    <scope>NUCLEOTIDE SEQUENCE [LARGE SCALE GENOMIC DNA]</scope>
    <source>
        <strain evidence="26">DP4</strain>
    </source>
</reference>
<keyword evidence="5" id="KW-1003">Cell membrane</keyword>